<keyword evidence="2" id="KW-0677">Repeat</keyword>
<gene>
    <name evidence="6" type="ORF">WA026_007152</name>
</gene>
<dbReference type="AlphaFoldDB" id="A0AAW1VCN4"/>
<dbReference type="PANTHER" id="PTHR46511">
    <property type="entry name" value="MORN REPEAT-CONTAINING PROTEIN 3"/>
    <property type="match status" value="1"/>
</dbReference>
<evidence type="ECO:0000256" key="4">
    <source>
        <dbReference type="ARBA" id="ARBA00039854"/>
    </source>
</evidence>
<comment type="caution">
    <text evidence="6">The sequence shown here is derived from an EMBL/GenBank/DDBJ whole genome shotgun (WGS) entry which is preliminary data.</text>
</comment>
<evidence type="ECO:0000256" key="1">
    <source>
        <dbReference type="ARBA" id="ARBA00004218"/>
    </source>
</evidence>
<proteinExistence type="predicted"/>
<keyword evidence="3" id="KW-0968">Cytoplasmic vesicle</keyword>
<dbReference type="SMART" id="SM00698">
    <property type="entry name" value="MORN"/>
    <property type="match status" value="6"/>
</dbReference>
<evidence type="ECO:0000256" key="2">
    <source>
        <dbReference type="ARBA" id="ARBA00022737"/>
    </source>
</evidence>
<keyword evidence="7" id="KW-1185">Reference proteome</keyword>
<dbReference type="Proteomes" id="UP001431783">
    <property type="component" value="Unassembled WGS sequence"/>
</dbReference>
<evidence type="ECO:0000256" key="5">
    <source>
        <dbReference type="ARBA" id="ARBA00045851"/>
    </source>
</evidence>
<dbReference type="EMBL" id="JARQZJ010000123">
    <property type="protein sequence ID" value="KAK9889775.1"/>
    <property type="molecule type" value="Genomic_DNA"/>
</dbReference>
<accession>A0AAW1VCN4</accession>
<comment type="subcellular location">
    <subcellularLocation>
        <location evidence="1">Cytoplasmic vesicle</location>
        <location evidence="1">Secretory vesicle</location>
        <location evidence="1">Acrosome</location>
    </subcellularLocation>
</comment>
<protein>
    <recommendedName>
        <fullName evidence="4">MORN repeat-containing protein 3</fullName>
    </recommendedName>
</protein>
<dbReference type="Gene3D" id="2.20.110.10">
    <property type="entry name" value="Histone H3 K4-specific methyltransferase SET7/9 N-terminal domain"/>
    <property type="match status" value="1"/>
</dbReference>
<dbReference type="SUPFAM" id="SSF82185">
    <property type="entry name" value="Histone H3 K4-specific methyltransferase SET7/9 N-terminal domain"/>
    <property type="match status" value="2"/>
</dbReference>
<comment type="function">
    <text evidence="5">Assembles a suppression complex (suppresome) by tethering SIRT1 and MDM2 to regulate composite modifications of p53/TP53. Confers both deacetylation-mediated functional inactivation, by SIRT1, and ubiquitination-dependent degradation, by MDM2, of p53/TP53, promoting a proliferative and cell survival behaviors. May play a role in the regulation of spermatogenesis.</text>
</comment>
<name>A0AAW1VCN4_9CUCU</name>
<organism evidence="6 7">
    <name type="scientific">Henosepilachna vigintioctopunctata</name>
    <dbReference type="NCBI Taxonomy" id="420089"/>
    <lineage>
        <taxon>Eukaryota</taxon>
        <taxon>Metazoa</taxon>
        <taxon>Ecdysozoa</taxon>
        <taxon>Arthropoda</taxon>
        <taxon>Hexapoda</taxon>
        <taxon>Insecta</taxon>
        <taxon>Pterygota</taxon>
        <taxon>Neoptera</taxon>
        <taxon>Endopterygota</taxon>
        <taxon>Coleoptera</taxon>
        <taxon>Polyphaga</taxon>
        <taxon>Cucujiformia</taxon>
        <taxon>Coccinelloidea</taxon>
        <taxon>Coccinellidae</taxon>
        <taxon>Epilachninae</taxon>
        <taxon>Epilachnini</taxon>
        <taxon>Henosepilachna</taxon>
    </lineage>
</organism>
<sequence length="267" mass="31022">MPFLKDRSKVKQSRSERLDIETSRQGLRHKIFNTLGDMYVGEWDYNKKQGKGALLSRFGQLYEGDFYKGYREGFGVLSTFVPESKTFTLDYRGDWKGGYMHGHGLRTYRDGSFYIGFFKRSKRNGYGQLWNTDCSFYDGNWLNDKFHDEGMFIFQNGNRYEGEWKDGLKHGKGRYFHMDSGQMQEGVWFEDMCVYSTIIDIPYRHCSISPTKYPINEVELKHPEALCTSQAKLALDGKGNICSFTSVVQEQGEATQQCSEELNITLR</sequence>
<dbReference type="InterPro" id="IPR003409">
    <property type="entry name" value="MORN"/>
</dbReference>
<dbReference type="PANTHER" id="PTHR46511:SF1">
    <property type="entry name" value="MORN REPEAT-CONTAINING PROTEIN 3"/>
    <property type="match status" value="1"/>
</dbReference>
<dbReference type="Pfam" id="PF02493">
    <property type="entry name" value="MORN"/>
    <property type="match status" value="6"/>
</dbReference>
<evidence type="ECO:0000256" key="3">
    <source>
        <dbReference type="ARBA" id="ARBA00023329"/>
    </source>
</evidence>
<dbReference type="InterPro" id="IPR052472">
    <property type="entry name" value="MORN3"/>
</dbReference>
<dbReference type="GO" id="GO:0001669">
    <property type="term" value="C:acrosomal vesicle"/>
    <property type="evidence" value="ECO:0007669"/>
    <property type="project" value="UniProtKB-SubCell"/>
</dbReference>
<evidence type="ECO:0000313" key="7">
    <source>
        <dbReference type="Proteomes" id="UP001431783"/>
    </source>
</evidence>
<evidence type="ECO:0000313" key="6">
    <source>
        <dbReference type="EMBL" id="KAK9889775.1"/>
    </source>
</evidence>
<reference evidence="6 7" key="1">
    <citation type="submission" date="2023-03" db="EMBL/GenBank/DDBJ databases">
        <title>Genome insight into feeding habits of ladybird beetles.</title>
        <authorList>
            <person name="Li H.-S."/>
            <person name="Huang Y.-H."/>
            <person name="Pang H."/>
        </authorList>
    </citation>
    <scope>NUCLEOTIDE SEQUENCE [LARGE SCALE GENOMIC DNA]</scope>
    <source>
        <strain evidence="6">SYSU_2023b</strain>
        <tissue evidence="6">Whole body</tissue>
    </source>
</reference>